<organism evidence="1">
    <name type="scientific">freshwater metagenome</name>
    <dbReference type="NCBI Taxonomy" id="449393"/>
    <lineage>
        <taxon>unclassified sequences</taxon>
        <taxon>metagenomes</taxon>
        <taxon>ecological metagenomes</taxon>
    </lineage>
</organism>
<dbReference type="AlphaFoldDB" id="A0A6J7RMM5"/>
<dbReference type="SUPFAM" id="SSF54427">
    <property type="entry name" value="NTF2-like"/>
    <property type="match status" value="2"/>
</dbReference>
<reference evidence="1" key="1">
    <citation type="submission" date="2020-05" db="EMBL/GenBank/DDBJ databases">
        <authorList>
            <person name="Chiriac C."/>
            <person name="Salcher M."/>
            <person name="Ghai R."/>
            <person name="Kavagutti S V."/>
        </authorList>
    </citation>
    <scope>NUCLEOTIDE SEQUENCE</scope>
</reference>
<dbReference type="Gene3D" id="3.10.450.50">
    <property type="match status" value="1"/>
</dbReference>
<protein>
    <submittedName>
        <fullName evidence="1">Unannotated protein</fullName>
    </submittedName>
</protein>
<evidence type="ECO:0000313" key="1">
    <source>
        <dbReference type="EMBL" id="CAB5030077.1"/>
    </source>
</evidence>
<accession>A0A6J7RMM5</accession>
<sequence>MKDTNECIQQYLSAWHSRKDDNQYVSAGITGLSASEILQLFEHPALRLPEHKHAGVSLMVDLMAENESMYFDAIYGAMYGREGIRGWLIPMMKEIDFIEFTPTQPSAVFTGASDTWTLDEWQMFAVFGDDRIPLPKGVSVRRYVDGFITQACDVYDTASMRQPGPDGSVADIPGVPVVNWLRDHSVADLHWGTTNASELCAQFHPTESLYIDPVHGEFKGRDAIAAWLPQHIAGLKDVVREAVGPALNNGSTTVQEWQHVLVQPNGERIFLTRGTSVRRNDGQFITYAADYYDAASLPSA</sequence>
<name>A0A6J7RMM5_9ZZZZ</name>
<dbReference type="EMBL" id="CAFBPN010000123">
    <property type="protein sequence ID" value="CAB5030077.1"/>
    <property type="molecule type" value="Genomic_DNA"/>
</dbReference>
<proteinExistence type="predicted"/>
<dbReference type="EMBL" id="CAFBQU010000082">
    <property type="protein sequence ID" value="CAB5068088.1"/>
    <property type="molecule type" value="Genomic_DNA"/>
</dbReference>
<dbReference type="InterPro" id="IPR032710">
    <property type="entry name" value="NTF2-like_dom_sf"/>
</dbReference>
<evidence type="ECO:0000313" key="2">
    <source>
        <dbReference type="EMBL" id="CAB5068088.1"/>
    </source>
</evidence>
<gene>
    <name evidence="1" type="ORF">UFOPK4098_01459</name>
    <name evidence="2" type="ORF">UFOPK4347_01680</name>
</gene>